<dbReference type="EMBL" id="JACHGW010000003">
    <property type="protein sequence ID" value="MBB6051631.1"/>
    <property type="molecule type" value="Genomic_DNA"/>
</dbReference>
<keyword evidence="2" id="KW-0812">Transmembrane</keyword>
<organism evidence="4 5">
    <name type="scientific">Armatimonas rosea</name>
    <dbReference type="NCBI Taxonomy" id="685828"/>
    <lineage>
        <taxon>Bacteria</taxon>
        <taxon>Bacillati</taxon>
        <taxon>Armatimonadota</taxon>
        <taxon>Armatimonadia</taxon>
        <taxon>Armatimonadales</taxon>
        <taxon>Armatimonadaceae</taxon>
        <taxon>Armatimonas</taxon>
    </lineage>
</organism>
<dbReference type="Proteomes" id="UP000520814">
    <property type="component" value="Unassembled WGS sequence"/>
</dbReference>
<keyword evidence="5" id="KW-1185">Reference proteome</keyword>
<dbReference type="Gene3D" id="2.60.40.1180">
    <property type="entry name" value="Golgi alpha-mannosidase II"/>
    <property type="match status" value="1"/>
</dbReference>
<proteinExistence type="predicted"/>
<dbReference type="InterPro" id="IPR017853">
    <property type="entry name" value="GH"/>
</dbReference>
<reference evidence="4 5" key="1">
    <citation type="submission" date="2020-08" db="EMBL/GenBank/DDBJ databases">
        <title>Genomic Encyclopedia of Type Strains, Phase IV (KMG-IV): sequencing the most valuable type-strain genomes for metagenomic binning, comparative biology and taxonomic classification.</title>
        <authorList>
            <person name="Goeker M."/>
        </authorList>
    </citation>
    <scope>NUCLEOTIDE SEQUENCE [LARGE SCALE GENOMIC DNA]</scope>
    <source>
        <strain evidence="4 5">DSM 23562</strain>
    </source>
</reference>
<evidence type="ECO:0000313" key="5">
    <source>
        <dbReference type="Proteomes" id="UP000520814"/>
    </source>
</evidence>
<dbReference type="Gene3D" id="3.20.20.80">
    <property type="entry name" value="Glycosidases"/>
    <property type="match status" value="1"/>
</dbReference>
<dbReference type="Gene3D" id="2.60.120.430">
    <property type="entry name" value="Galactose-binding lectin"/>
    <property type="match status" value="1"/>
</dbReference>
<dbReference type="AlphaFoldDB" id="A0A7W9W7V7"/>
<dbReference type="InterPro" id="IPR013780">
    <property type="entry name" value="Glyco_hydro_b"/>
</dbReference>
<comment type="caution">
    <text evidence="4">The sequence shown here is derived from an EMBL/GenBank/DDBJ whole genome shotgun (WGS) entry which is preliminary data.</text>
</comment>
<accession>A0A7W9W7V7</accession>
<dbReference type="SUPFAM" id="SSF51445">
    <property type="entry name" value="(Trans)glycosidases"/>
    <property type="match status" value="1"/>
</dbReference>
<protein>
    <recommendedName>
        <fullName evidence="3">Glycoside hydrolase family 44 catalytic domain-containing protein</fullName>
    </recommendedName>
</protein>
<sequence length="791" mass="85465">MINAMSTTPVRELTEEERRRRAKARAARRRQEEAAQKQRLRRERIAFAVLGSVGSVAVLAGVWGIKRVKEAGGLRESAKGLVKSFATTTGIGPKGLIPVAPTERADEPIVVYRDGMGEGWDDWSWATRDKASAAMAANGINGIAMTLKGSEGLYFHHTAFPADGYGSLEFLYKGAPDTVMATVFDEYAKPRRQLKLGSYVVNGAVGLKDGWQKISIPLKAMGVGVGDKISGVVLQCAMPSASGQVGFDDISLMPDTSLPEAPKALTIPVAVDTQAGKHAISPTIYGVAHASKQEAEALGATLNRWGGNPNSRHNWVSNLWNSGSDWEFRNHAGEKPQTKAGGAADAFVQDNRALGITSYMTVPTLGWVAKNGNIQVKSENVPWNTGPGVSGCDGPIAGYDPTENRNRTSVRSVARKNKPFELYPAPGDTVYQDEWINHLVKLHGNGAGSGVKYYAMDNEPDLWSHTHRDVHPAQMGYDDTFKNFTDYATAVKAVDPTALVAGPAVSGWISYFYSALDRGTDDFRTGADRRAHGDTPFIPWFLQQAKAFDAKRGKRTLDVLDIHYYPQGENIYSDAKDPALRALRIRSVRSLWDKDYRDESWIANTGDGPSVRLIPRMKDWIAQCYPGTKLAIGEWSFGAEGDISGGLAAAEALGVFGREGVDVACFWTRPKLFTPAAAAFQLFRRPEPGQAGFGDRGCQSTYGQGERLAVFSATESKTGALTLVLINKTPKATITVPLSITGHDGGASRLWRFSAEKPNQLSAEVGPKVSGGKASISLPPYSATLVRIGGK</sequence>
<dbReference type="InterPro" id="IPR024745">
    <property type="entry name" value="GH44_cat"/>
</dbReference>
<evidence type="ECO:0000259" key="3">
    <source>
        <dbReference type="Pfam" id="PF12891"/>
    </source>
</evidence>
<keyword evidence="2" id="KW-1133">Transmembrane helix</keyword>
<feature type="domain" description="Glycoside hydrolase family 44 catalytic" evidence="3">
    <location>
        <begin position="320"/>
        <end position="567"/>
    </location>
</feature>
<keyword evidence="2" id="KW-0472">Membrane</keyword>
<evidence type="ECO:0000313" key="4">
    <source>
        <dbReference type="EMBL" id="MBB6051631.1"/>
    </source>
</evidence>
<gene>
    <name evidence="4" type="ORF">HNQ39_003441</name>
</gene>
<dbReference type="RefSeq" id="WP_184198979.1">
    <property type="nucleotide sequence ID" value="NZ_JACHGW010000003.1"/>
</dbReference>
<name>A0A7W9W7V7_ARMRO</name>
<evidence type="ECO:0000256" key="2">
    <source>
        <dbReference type="SAM" id="Phobius"/>
    </source>
</evidence>
<feature type="transmembrane region" description="Helical" evidence="2">
    <location>
        <begin position="45"/>
        <end position="65"/>
    </location>
</feature>
<dbReference type="Pfam" id="PF12891">
    <property type="entry name" value="Glyco_hydro_44"/>
    <property type="match status" value="1"/>
</dbReference>
<evidence type="ECO:0000256" key="1">
    <source>
        <dbReference type="SAM" id="MobiDB-lite"/>
    </source>
</evidence>
<feature type="region of interest" description="Disordered" evidence="1">
    <location>
        <begin position="1"/>
        <end position="35"/>
    </location>
</feature>